<organism evidence="1">
    <name type="scientific">Trichuris suis</name>
    <name type="common">pig whipworm</name>
    <dbReference type="NCBI Taxonomy" id="68888"/>
    <lineage>
        <taxon>Eukaryota</taxon>
        <taxon>Metazoa</taxon>
        <taxon>Ecdysozoa</taxon>
        <taxon>Nematoda</taxon>
        <taxon>Enoplea</taxon>
        <taxon>Dorylaimia</taxon>
        <taxon>Trichinellida</taxon>
        <taxon>Trichuridae</taxon>
        <taxon>Trichuris</taxon>
    </lineage>
</organism>
<name>A0A085NF86_9BILA</name>
<feature type="non-terminal residue" evidence="1">
    <location>
        <position position="1"/>
    </location>
</feature>
<proteinExistence type="predicted"/>
<evidence type="ECO:0000313" key="1">
    <source>
        <dbReference type="EMBL" id="KFD68132.1"/>
    </source>
</evidence>
<feature type="non-terminal residue" evidence="1">
    <location>
        <position position="82"/>
    </location>
</feature>
<dbReference type="EMBL" id="KL367507">
    <property type="protein sequence ID" value="KFD68132.1"/>
    <property type="molecule type" value="Genomic_DNA"/>
</dbReference>
<accession>A0A085NF86</accession>
<sequence>DAHITNRGRPSILDPQIAMENALQASAVVEHAVHCDKTLQRRVLCYESNLRSRRIKEALYTRHNSTYNGDQGAGRSNTWSNI</sequence>
<reference evidence="1" key="1">
    <citation type="journal article" date="2014" name="Nat. Genet.">
        <title>Genome and transcriptome of the porcine whipworm Trichuris suis.</title>
        <authorList>
            <person name="Jex A.R."/>
            <person name="Nejsum P."/>
            <person name="Schwarz E.M."/>
            <person name="Hu L."/>
            <person name="Young N.D."/>
            <person name="Hall R.S."/>
            <person name="Korhonen P.K."/>
            <person name="Liao S."/>
            <person name="Thamsborg S."/>
            <person name="Xia J."/>
            <person name="Xu P."/>
            <person name="Wang S."/>
            <person name="Scheerlinck J.P."/>
            <person name="Hofmann A."/>
            <person name="Sternberg P.W."/>
            <person name="Wang J."/>
            <person name="Gasser R.B."/>
        </authorList>
    </citation>
    <scope>NUCLEOTIDE SEQUENCE [LARGE SCALE GENOMIC DNA]</scope>
    <source>
        <strain evidence="1">DCEP-RM93F</strain>
    </source>
</reference>
<gene>
    <name evidence="1" type="ORF">M514_19614</name>
</gene>
<protein>
    <submittedName>
        <fullName evidence="1">Uncharacterized protein</fullName>
    </submittedName>
</protein>
<dbReference type="AlphaFoldDB" id="A0A085NF86"/>
<dbReference type="Proteomes" id="UP000030758">
    <property type="component" value="Unassembled WGS sequence"/>
</dbReference>